<name>A0A8H4BF17_MUCCL</name>
<feature type="compositionally biased region" description="Low complexity" evidence="1">
    <location>
        <begin position="18"/>
        <end position="45"/>
    </location>
</feature>
<accession>A0A8H4BF17</accession>
<dbReference type="Proteomes" id="UP000469890">
    <property type="component" value="Unassembled WGS sequence"/>
</dbReference>
<evidence type="ECO:0000313" key="2">
    <source>
        <dbReference type="EMBL" id="KAF1801089.1"/>
    </source>
</evidence>
<dbReference type="EMBL" id="JAAECE010000005">
    <property type="protein sequence ID" value="KAF1801089.1"/>
    <property type="molecule type" value="Genomic_DNA"/>
</dbReference>
<feature type="region of interest" description="Disordered" evidence="1">
    <location>
        <begin position="1"/>
        <end position="105"/>
    </location>
</feature>
<feature type="compositionally biased region" description="Low complexity" evidence="1">
    <location>
        <begin position="88"/>
        <end position="99"/>
    </location>
</feature>
<dbReference type="AlphaFoldDB" id="A0A8H4BF17"/>
<gene>
    <name evidence="2" type="ORF">FB192DRAFT_1383982</name>
</gene>
<feature type="compositionally biased region" description="Polar residues" evidence="1">
    <location>
        <begin position="59"/>
        <end position="73"/>
    </location>
</feature>
<feature type="compositionally biased region" description="Polar residues" evidence="1">
    <location>
        <begin position="1"/>
        <end position="17"/>
    </location>
</feature>
<organism evidence="2 3">
    <name type="scientific">Mucor circinelloides f. lusitanicus</name>
    <name type="common">Mucor racemosus var. lusitanicus</name>
    <dbReference type="NCBI Taxonomy" id="29924"/>
    <lineage>
        <taxon>Eukaryota</taxon>
        <taxon>Fungi</taxon>
        <taxon>Fungi incertae sedis</taxon>
        <taxon>Mucoromycota</taxon>
        <taxon>Mucoromycotina</taxon>
        <taxon>Mucoromycetes</taxon>
        <taxon>Mucorales</taxon>
        <taxon>Mucorineae</taxon>
        <taxon>Mucoraceae</taxon>
        <taxon>Mucor</taxon>
    </lineage>
</organism>
<protein>
    <submittedName>
        <fullName evidence="2">Uncharacterized protein</fullName>
    </submittedName>
</protein>
<evidence type="ECO:0000256" key="1">
    <source>
        <dbReference type="SAM" id="MobiDB-lite"/>
    </source>
</evidence>
<evidence type="ECO:0000313" key="3">
    <source>
        <dbReference type="Proteomes" id="UP000469890"/>
    </source>
</evidence>
<proteinExistence type="predicted"/>
<comment type="caution">
    <text evidence="2">The sequence shown here is derived from an EMBL/GenBank/DDBJ whole genome shotgun (WGS) entry which is preliminary data.</text>
</comment>
<reference evidence="2 3" key="1">
    <citation type="submission" date="2019-09" db="EMBL/GenBank/DDBJ databases">
        <authorList>
            <consortium name="DOE Joint Genome Institute"/>
            <person name="Mondo S.J."/>
            <person name="Navarro-Mendoza M.I."/>
            <person name="Perez-Arques C."/>
            <person name="Panchal S."/>
            <person name="Nicolas F.E."/>
            <person name="Ganguly P."/>
            <person name="Pangilinan J."/>
            <person name="Grigoriev I."/>
            <person name="Heitman J."/>
            <person name="Sanya K."/>
            <person name="Garre V."/>
        </authorList>
    </citation>
    <scope>NUCLEOTIDE SEQUENCE [LARGE SCALE GENOMIC DNA]</scope>
    <source>
        <strain evidence="2 3">MU402</strain>
    </source>
</reference>
<sequence>MFTRILNTIRESITKNPNNSNRNNANSNANSNANRHSSESEYSASDSRRPSVTEELQNDNHSMLSKFSASQSMPLGRHNSISEPIPIGGAAVASSAGGANEKRRRSSTLFGISNVTYDDYVQKDLISSSWS</sequence>